<evidence type="ECO:0000313" key="3">
    <source>
        <dbReference type="Proteomes" id="UP000650081"/>
    </source>
</evidence>
<feature type="chain" id="PRO_5037025642" evidence="1">
    <location>
        <begin position="29"/>
        <end position="254"/>
    </location>
</feature>
<keyword evidence="1" id="KW-0732">Signal</keyword>
<keyword evidence="3" id="KW-1185">Reference proteome</keyword>
<protein>
    <submittedName>
        <fullName evidence="2">Uncharacterized protein</fullName>
    </submittedName>
</protein>
<dbReference type="Proteomes" id="UP000650081">
    <property type="component" value="Unassembled WGS sequence"/>
</dbReference>
<reference evidence="2" key="1">
    <citation type="submission" date="2020-08" db="EMBL/GenBank/DDBJ databases">
        <title>Lewinella bacteria from marine environments.</title>
        <authorList>
            <person name="Zhong Y."/>
        </authorList>
    </citation>
    <scope>NUCLEOTIDE SEQUENCE</scope>
    <source>
        <strain evidence="2">KCTC 42187</strain>
    </source>
</reference>
<evidence type="ECO:0000313" key="2">
    <source>
        <dbReference type="EMBL" id="MBC6996644.1"/>
    </source>
</evidence>
<dbReference type="RefSeq" id="WP_187468647.1">
    <property type="nucleotide sequence ID" value="NZ_JACSIT010000153.1"/>
</dbReference>
<comment type="caution">
    <text evidence="2">The sequence shown here is derived from an EMBL/GenBank/DDBJ whole genome shotgun (WGS) entry which is preliminary data.</text>
</comment>
<dbReference type="AlphaFoldDB" id="A0A923PNE0"/>
<dbReference type="EMBL" id="JACSIT010000153">
    <property type="protein sequence ID" value="MBC6996644.1"/>
    <property type="molecule type" value="Genomic_DNA"/>
</dbReference>
<name>A0A923PNE0_9BACT</name>
<accession>A0A923PNE0</accession>
<sequence length="254" mass="28514">MFSLQNSTGYRVFLVLLCVLLFATAASAQGKTKPAKNTTAAWDTESAYYKAMAKEIVKLDAMIADAELRRVISALERIARVEVTEALPQYYLAFSYATIAFREKDLDEIDRWCDRSENALAKAEEIGGLAEEELLVVRALVQYGRLQVDYMGRGLESSMQAEKYLRKAYEINPKNPRVLSMLGQHYLKIPAQIGGGREKCCQYAAPAAEAYAAERATFPADIYPIVPHWGELDWLEIAAKYCFYNPVTATNKQP</sequence>
<feature type="signal peptide" evidence="1">
    <location>
        <begin position="1"/>
        <end position="28"/>
    </location>
</feature>
<evidence type="ECO:0000256" key="1">
    <source>
        <dbReference type="SAM" id="SignalP"/>
    </source>
</evidence>
<proteinExistence type="predicted"/>
<gene>
    <name evidence="2" type="ORF">H9S92_20905</name>
</gene>
<organism evidence="2 3">
    <name type="scientific">Neolewinella lacunae</name>
    <dbReference type="NCBI Taxonomy" id="1517758"/>
    <lineage>
        <taxon>Bacteria</taxon>
        <taxon>Pseudomonadati</taxon>
        <taxon>Bacteroidota</taxon>
        <taxon>Saprospiria</taxon>
        <taxon>Saprospirales</taxon>
        <taxon>Lewinellaceae</taxon>
        <taxon>Neolewinella</taxon>
    </lineage>
</organism>